<dbReference type="Proteomes" id="UP001161409">
    <property type="component" value="Unassembled WGS sequence"/>
</dbReference>
<keyword evidence="2" id="KW-1185">Reference proteome</keyword>
<sequence>MAGFADVMDVKIVKTGADLYRITVTVTHEDEGWDHYADRWDVLDEDGNLLGSRVLMHPHVEEQPFTRSLLLALPMGVKRVVIRAHDKIHGLGGLEKSVDVPH</sequence>
<protein>
    <submittedName>
        <fullName evidence="1">Uncharacterized protein</fullName>
    </submittedName>
</protein>
<comment type="caution">
    <text evidence="1">The sequence shown here is derived from an EMBL/GenBank/DDBJ whole genome shotgun (WGS) entry which is preliminary data.</text>
</comment>
<dbReference type="EMBL" id="BSNF01000008">
    <property type="protein sequence ID" value="GLQ07067.1"/>
    <property type="molecule type" value="Genomic_DNA"/>
</dbReference>
<evidence type="ECO:0000313" key="2">
    <source>
        <dbReference type="Proteomes" id="UP001161409"/>
    </source>
</evidence>
<organism evidence="1 2">
    <name type="scientific">Sneathiella chinensis</name>
    <dbReference type="NCBI Taxonomy" id="349750"/>
    <lineage>
        <taxon>Bacteria</taxon>
        <taxon>Pseudomonadati</taxon>
        <taxon>Pseudomonadota</taxon>
        <taxon>Alphaproteobacteria</taxon>
        <taxon>Sneathiellales</taxon>
        <taxon>Sneathiellaceae</taxon>
        <taxon>Sneathiella</taxon>
    </lineage>
</organism>
<reference evidence="1" key="2">
    <citation type="submission" date="2023-01" db="EMBL/GenBank/DDBJ databases">
        <title>Draft genome sequence of Sneathiella chinensis strain NBRC 103408.</title>
        <authorList>
            <person name="Sun Q."/>
            <person name="Mori K."/>
        </authorList>
    </citation>
    <scope>NUCLEOTIDE SEQUENCE</scope>
    <source>
        <strain evidence="1">NBRC 103408</strain>
    </source>
</reference>
<gene>
    <name evidence="1" type="ORF">GCM10007924_22880</name>
</gene>
<name>A0ABQ5U4H1_9PROT</name>
<accession>A0ABQ5U4H1</accession>
<proteinExistence type="predicted"/>
<reference evidence="1" key="1">
    <citation type="journal article" date="2014" name="Int. J. Syst. Evol. Microbiol.">
        <title>Complete genome of a new Firmicutes species belonging to the dominant human colonic microbiota ('Ruminococcus bicirculans') reveals two chromosomes and a selective capacity to utilize plant glucans.</title>
        <authorList>
            <consortium name="NISC Comparative Sequencing Program"/>
            <person name="Wegmann U."/>
            <person name="Louis P."/>
            <person name="Goesmann A."/>
            <person name="Henrissat B."/>
            <person name="Duncan S.H."/>
            <person name="Flint H.J."/>
        </authorList>
    </citation>
    <scope>NUCLEOTIDE SEQUENCE</scope>
    <source>
        <strain evidence="1">NBRC 103408</strain>
    </source>
</reference>
<dbReference type="RefSeq" id="WP_206374586.1">
    <property type="nucleotide sequence ID" value="NZ_BSNF01000008.1"/>
</dbReference>
<evidence type="ECO:0000313" key="1">
    <source>
        <dbReference type="EMBL" id="GLQ07067.1"/>
    </source>
</evidence>